<dbReference type="AlphaFoldDB" id="A0A351RAK1"/>
<dbReference type="PRINTS" id="PR00081">
    <property type="entry name" value="GDHRDH"/>
</dbReference>
<evidence type="ECO:0000256" key="2">
    <source>
        <dbReference type="ARBA" id="ARBA00023002"/>
    </source>
</evidence>
<dbReference type="EMBL" id="DNAA01000137">
    <property type="protein sequence ID" value="HBA09072.1"/>
    <property type="molecule type" value="Genomic_DNA"/>
</dbReference>
<comment type="similarity">
    <text evidence="1">Belongs to the short-chain dehydrogenases/reductases (SDR) family.</text>
</comment>
<dbReference type="PANTHER" id="PTHR42760:SF133">
    <property type="entry name" value="3-OXOACYL-[ACYL-CARRIER-PROTEIN] REDUCTASE"/>
    <property type="match status" value="1"/>
</dbReference>
<evidence type="ECO:0000256" key="1">
    <source>
        <dbReference type="ARBA" id="ARBA00006484"/>
    </source>
</evidence>
<dbReference type="SUPFAM" id="SSF51735">
    <property type="entry name" value="NAD(P)-binding Rossmann-fold domains"/>
    <property type="match status" value="1"/>
</dbReference>
<reference evidence="3 4" key="1">
    <citation type="journal article" date="2018" name="Nat. Biotechnol.">
        <title>A standardized bacterial taxonomy based on genome phylogeny substantially revises the tree of life.</title>
        <authorList>
            <person name="Parks D.H."/>
            <person name="Chuvochina M."/>
            <person name="Waite D.W."/>
            <person name="Rinke C."/>
            <person name="Skarshewski A."/>
            <person name="Chaumeil P.A."/>
            <person name="Hugenholtz P."/>
        </authorList>
    </citation>
    <scope>NUCLEOTIDE SEQUENCE [LARGE SCALE GENOMIC DNA]</scope>
    <source>
        <strain evidence="3">UBA9958</strain>
    </source>
</reference>
<dbReference type="InterPro" id="IPR002347">
    <property type="entry name" value="SDR_fam"/>
</dbReference>
<dbReference type="Proteomes" id="UP000264313">
    <property type="component" value="Unassembled WGS sequence"/>
</dbReference>
<dbReference type="InterPro" id="IPR036291">
    <property type="entry name" value="NAD(P)-bd_dom_sf"/>
</dbReference>
<name>A0A351RAK1_9PROT</name>
<proteinExistence type="inferred from homology"/>
<dbReference type="Gene3D" id="3.40.50.720">
    <property type="entry name" value="NAD(P)-binding Rossmann-like Domain"/>
    <property type="match status" value="1"/>
</dbReference>
<dbReference type="GO" id="GO:0048038">
    <property type="term" value="F:quinone binding"/>
    <property type="evidence" value="ECO:0007669"/>
    <property type="project" value="TreeGrafter"/>
</dbReference>
<evidence type="ECO:0000313" key="3">
    <source>
        <dbReference type="EMBL" id="HBA09072.1"/>
    </source>
</evidence>
<sequence>MGINLDKFALITGASGGLGQALAKKLLRDGWNLILIGRDQQKLKAAYGNNHMQIIGDCSNHDGVKRIFEEISLNQLTPTVLAHCVGNIRLGALHRMAESDFLDCMNTNLFSAFHTLAGFINHLKLTSSPGSAVMVSSAAAAIGTPNHEAIAAAKGGLESLVRSASATYASSDIRINAVSPGILDTPAASNILSSDLTREIASKQYPIKGIGNAEEVADLMAWLLSEHARRVTGQIWSIDGGFSSIRPTVK</sequence>
<dbReference type="Pfam" id="PF13561">
    <property type="entry name" value="adh_short_C2"/>
    <property type="match status" value="1"/>
</dbReference>
<comment type="caution">
    <text evidence="3">The sequence shown here is derived from an EMBL/GenBank/DDBJ whole genome shotgun (WGS) entry which is preliminary data.</text>
</comment>
<accession>A0A351RAK1</accession>
<dbReference type="GO" id="GO:0006633">
    <property type="term" value="P:fatty acid biosynthetic process"/>
    <property type="evidence" value="ECO:0007669"/>
    <property type="project" value="TreeGrafter"/>
</dbReference>
<dbReference type="CDD" id="cd05233">
    <property type="entry name" value="SDR_c"/>
    <property type="match status" value="1"/>
</dbReference>
<keyword evidence="2" id="KW-0560">Oxidoreductase</keyword>
<organism evidence="3 4">
    <name type="scientific">Methylotenera mobilis</name>
    <dbReference type="NCBI Taxonomy" id="359408"/>
    <lineage>
        <taxon>Bacteria</taxon>
        <taxon>Pseudomonadati</taxon>
        <taxon>Pseudomonadota</taxon>
        <taxon>Betaproteobacteria</taxon>
        <taxon>Nitrosomonadales</taxon>
        <taxon>Methylophilaceae</taxon>
        <taxon>Methylotenera</taxon>
    </lineage>
</organism>
<protein>
    <submittedName>
        <fullName evidence="3">Short-chain dehydrogenase</fullName>
    </submittedName>
</protein>
<evidence type="ECO:0000313" key="4">
    <source>
        <dbReference type="Proteomes" id="UP000264313"/>
    </source>
</evidence>
<dbReference type="PANTHER" id="PTHR42760">
    <property type="entry name" value="SHORT-CHAIN DEHYDROGENASES/REDUCTASES FAMILY MEMBER"/>
    <property type="match status" value="1"/>
</dbReference>
<dbReference type="GO" id="GO:0016616">
    <property type="term" value="F:oxidoreductase activity, acting on the CH-OH group of donors, NAD or NADP as acceptor"/>
    <property type="evidence" value="ECO:0007669"/>
    <property type="project" value="TreeGrafter"/>
</dbReference>
<gene>
    <name evidence="3" type="ORF">DCW48_05600</name>
</gene>